<keyword evidence="17" id="KW-1185">Reference proteome</keyword>
<keyword evidence="12" id="KW-0234">DNA repair</keyword>
<gene>
    <name evidence="16" type="primary">mutY</name>
    <name evidence="16" type="ORF">E4P82_17410</name>
</gene>
<dbReference type="PANTHER" id="PTHR42944">
    <property type="entry name" value="ADENINE DNA GLYCOSYLASE"/>
    <property type="match status" value="1"/>
</dbReference>
<evidence type="ECO:0000256" key="11">
    <source>
        <dbReference type="ARBA" id="ARBA00023014"/>
    </source>
</evidence>
<evidence type="ECO:0000256" key="4">
    <source>
        <dbReference type="ARBA" id="ARBA00012045"/>
    </source>
</evidence>
<keyword evidence="10 14" id="KW-0408">Iron</keyword>
<evidence type="ECO:0000256" key="10">
    <source>
        <dbReference type="ARBA" id="ARBA00023004"/>
    </source>
</evidence>
<name>A0ABX1TN39_9GAMM</name>
<dbReference type="SMART" id="SM00525">
    <property type="entry name" value="FES"/>
    <property type="match status" value="1"/>
</dbReference>
<keyword evidence="13 14" id="KW-0326">Glycosidase</keyword>
<accession>A0ABX1TN39</accession>
<evidence type="ECO:0000313" key="17">
    <source>
        <dbReference type="Proteomes" id="UP000760480"/>
    </source>
</evidence>
<dbReference type="InterPro" id="IPR015797">
    <property type="entry name" value="NUDIX_hydrolase-like_dom_sf"/>
</dbReference>
<dbReference type="InterPro" id="IPR004036">
    <property type="entry name" value="Endonuclease-III-like_CS2"/>
</dbReference>
<protein>
    <recommendedName>
        <fullName evidence="5 14">Adenine DNA glycosylase</fullName>
        <ecNumber evidence="4 14">3.2.2.31</ecNumber>
    </recommendedName>
</protein>
<dbReference type="RefSeq" id="WP_169250096.1">
    <property type="nucleotide sequence ID" value="NZ_SPMZ01000064.1"/>
</dbReference>
<keyword evidence="7" id="KW-0479">Metal-binding</keyword>
<evidence type="ECO:0000256" key="5">
    <source>
        <dbReference type="ARBA" id="ARBA00022023"/>
    </source>
</evidence>
<evidence type="ECO:0000256" key="14">
    <source>
        <dbReference type="RuleBase" id="RU365096"/>
    </source>
</evidence>
<dbReference type="NCBIfam" id="TIGR01084">
    <property type="entry name" value="mutY"/>
    <property type="match status" value="1"/>
</dbReference>
<dbReference type="PANTHER" id="PTHR42944:SF1">
    <property type="entry name" value="ADENINE DNA GLYCOSYLASE"/>
    <property type="match status" value="1"/>
</dbReference>
<dbReference type="Proteomes" id="UP000760480">
    <property type="component" value="Unassembled WGS sequence"/>
</dbReference>
<organism evidence="16 17">
    <name type="scientific">Candidatus Competibacter phosphatis</name>
    <dbReference type="NCBI Taxonomy" id="221280"/>
    <lineage>
        <taxon>Bacteria</taxon>
        <taxon>Pseudomonadati</taxon>
        <taxon>Pseudomonadota</taxon>
        <taxon>Gammaproteobacteria</taxon>
        <taxon>Candidatus Competibacteraceae</taxon>
        <taxon>Candidatus Competibacter</taxon>
    </lineage>
</organism>
<proteinExistence type="inferred from homology"/>
<comment type="similarity">
    <text evidence="3 14">Belongs to the Nth/MutY family.</text>
</comment>
<comment type="catalytic activity">
    <reaction evidence="1 14">
        <text>Hydrolyzes free adenine bases from 7,8-dihydro-8-oxoguanine:adenine mismatched double-stranded DNA, leaving an apurinic site.</text>
        <dbReference type="EC" id="3.2.2.31"/>
    </reaction>
</comment>
<dbReference type="PROSITE" id="PS01155">
    <property type="entry name" value="ENDONUCLEASE_III_2"/>
    <property type="match status" value="1"/>
</dbReference>
<dbReference type="SMART" id="SM00478">
    <property type="entry name" value="ENDO3c"/>
    <property type="match status" value="1"/>
</dbReference>
<dbReference type="InterPro" id="IPR011257">
    <property type="entry name" value="DNA_glycosylase"/>
</dbReference>
<reference evidence="16 17" key="1">
    <citation type="submission" date="2019-03" db="EMBL/GenBank/DDBJ databases">
        <title>Metabolic reconstructions from genomes of highly enriched 'Candidatus Accumulibacter' and 'Candidatus Competibacter' bioreactor populations.</title>
        <authorList>
            <person name="Annavajhala M.K."/>
            <person name="Welles L."/>
            <person name="Abbas B."/>
            <person name="Sorokin D."/>
            <person name="Park H."/>
            <person name="Van Loosdrecht M."/>
            <person name="Chandran K."/>
        </authorList>
    </citation>
    <scope>NUCLEOTIDE SEQUENCE [LARGE SCALE GENOMIC DNA]</scope>
    <source>
        <strain evidence="16 17">SBR_G</strain>
    </source>
</reference>
<dbReference type="InterPro" id="IPR023170">
    <property type="entry name" value="HhH_base_excis_C"/>
</dbReference>
<dbReference type="InterPro" id="IPR029119">
    <property type="entry name" value="MutY_C"/>
</dbReference>
<evidence type="ECO:0000256" key="7">
    <source>
        <dbReference type="ARBA" id="ARBA00022723"/>
    </source>
</evidence>
<dbReference type="InterPro" id="IPR003265">
    <property type="entry name" value="HhH-GPD_domain"/>
</dbReference>
<evidence type="ECO:0000256" key="6">
    <source>
        <dbReference type="ARBA" id="ARBA00022485"/>
    </source>
</evidence>
<dbReference type="EMBL" id="SPMZ01000064">
    <property type="protein sequence ID" value="NMQ20813.1"/>
    <property type="molecule type" value="Genomic_DNA"/>
</dbReference>
<dbReference type="EC" id="3.2.2.31" evidence="4 14"/>
<comment type="cofactor">
    <cofactor evidence="14">
        <name>[4Fe-4S] cluster</name>
        <dbReference type="ChEBI" id="CHEBI:49883"/>
    </cofactor>
    <text evidence="14">Binds 1 [4Fe-4S] cluster.</text>
</comment>
<comment type="caution">
    <text evidence="16">The sequence shown here is derived from an EMBL/GenBank/DDBJ whole genome shotgun (WGS) entry which is preliminary data.</text>
</comment>
<dbReference type="InterPro" id="IPR003651">
    <property type="entry name" value="Endonuclease3_FeS-loop_motif"/>
</dbReference>
<feature type="domain" description="HhH-GPD" evidence="15">
    <location>
        <begin position="39"/>
        <end position="190"/>
    </location>
</feature>
<keyword evidence="8 14" id="KW-0227">DNA damage</keyword>
<evidence type="ECO:0000256" key="9">
    <source>
        <dbReference type="ARBA" id="ARBA00022801"/>
    </source>
</evidence>
<dbReference type="CDD" id="cd00056">
    <property type="entry name" value="ENDO3c"/>
    <property type="match status" value="1"/>
</dbReference>
<evidence type="ECO:0000256" key="12">
    <source>
        <dbReference type="ARBA" id="ARBA00023204"/>
    </source>
</evidence>
<evidence type="ECO:0000313" key="16">
    <source>
        <dbReference type="EMBL" id="NMQ20813.1"/>
    </source>
</evidence>
<dbReference type="SUPFAM" id="SSF48150">
    <property type="entry name" value="DNA-glycosylase"/>
    <property type="match status" value="1"/>
</dbReference>
<sequence length="362" mass="41103">MNSAEFGRRVLEWFDAHGRKQLPWQEDPTPYRVWVSEIMLQQTQVATVIPYYQRFMARFPDIRTLAAAEPDEVLRFWAGLGYYARARHLHQTARILCDRHDGELPLDSATLQELPGIGRSTAGAILALAAGQRQAILDGNVKRLLARFAAIEGWPSQSRVLATLWDLAERHTPTERVADYTQAMMDLGATVCTPRQPRCETCPLAEACAARQQGRVAELPASRPRRDLPVRTTRMLLLRTMDGEVLLERRPPAGIWGGLWSFPECTLESDIVDWCRDRLGLTVIVERPWTVVRHSFSHFHLDITPTPAQVTGQGGLVMEGERFVWYNTRHPDGRGVATPVRRLLAALASELRNDGNQRWLEW</sequence>
<evidence type="ECO:0000256" key="1">
    <source>
        <dbReference type="ARBA" id="ARBA00000843"/>
    </source>
</evidence>
<dbReference type="Gene3D" id="1.10.340.30">
    <property type="entry name" value="Hypothetical protein, domain 2"/>
    <property type="match status" value="1"/>
</dbReference>
<dbReference type="CDD" id="cd03431">
    <property type="entry name" value="NUDIX_DNA_Glycosylase_C-MutY"/>
    <property type="match status" value="1"/>
</dbReference>
<evidence type="ECO:0000256" key="2">
    <source>
        <dbReference type="ARBA" id="ARBA00002933"/>
    </source>
</evidence>
<dbReference type="Gene3D" id="3.90.79.10">
    <property type="entry name" value="Nucleoside Triphosphate Pyrophosphohydrolase"/>
    <property type="match status" value="1"/>
</dbReference>
<comment type="function">
    <text evidence="2">Adenine glycosylase active on G-A mispairs. MutY also corrects error-prone DNA synthesis past GO lesions which are due to the oxidatively damaged form of guanine: 7,8-dihydro-8-oxoguanine (8-oxo-dGTP).</text>
</comment>
<keyword evidence="9" id="KW-0378">Hydrolase</keyword>
<dbReference type="NCBIfam" id="NF008132">
    <property type="entry name" value="PRK10880.1"/>
    <property type="match status" value="1"/>
</dbReference>
<keyword evidence="11" id="KW-0411">Iron-sulfur</keyword>
<dbReference type="Pfam" id="PF14815">
    <property type="entry name" value="NUDIX_4"/>
    <property type="match status" value="1"/>
</dbReference>
<dbReference type="Pfam" id="PF00730">
    <property type="entry name" value="HhH-GPD"/>
    <property type="match status" value="1"/>
</dbReference>
<evidence type="ECO:0000256" key="8">
    <source>
        <dbReference type="ARBA" id="ARBA00022763"/>
    </source>
</evidence>
<evidence type="ECO:0000256" key="3">
    <source>
        <dbReference type="ARBA" id="ARBA00008343"/>
    </source>
</evidence>
<evidence type="ECO:0000256" key="13">
    <source>
        <dbReference type="ARBA" id="ARBA00023295"/>
    </source>
</evidence>
<dbReference type="InterPro" id="IPR005760">
    <property type="entry name" value="A/G_AdeGlyc_MutY"/>
</dbReference>
<keyword evidence="6" id="KW-0004">4Fe-4S</keyword>
<dbReference type="InterPro" id="IPR044298">
    <property type="entry name" value="MIG/MutY"/>
</dbReference>
<dbReference type="SUPFAM" id="SSF55811">
    <property type="entry name" value="Nudix"/>
    <property type="match status" value="1"/>
</dbReference>
<dbReference type="Gene3D" id="1.10.1670.10">
    <property type="entry name" value="Helix-hairpin-Helix base-excision DNA repair enzymes (C-terminal)"/>
    <property type="match status" value="1"/>
</dbReference>
<evidence type="ECO:0000259" key="15">
    <source>
        <dbReference type="SMART" id="SM00478"/>
    </source>
</evidence>
<dbReference type="Pfam" id="PF10576">
    <property type="entry name" value="EndIII_4Fe-2S"/>
    <property type="match status" value="1"/>
</dbReference>